<dbReference type="EMBL" id="JASNJD010000026">
    <property type="protein sequence ID" value="MDK3020516.1"/>
    <property type="molecule type" value="Genomic_DNA"/>
</dbReference>
<sequence length="418" mass="43622">MRPIPFLTALLVTATLFLLVFKRDALLAFARDTAPTASEATAETAPTEAAPQAVAAGEEERKAMRVVVLRSVARTIDSAVVLRGETRAARQVEVQAEITGAVFSEPRRKGTFVAAGDVLCKLDPGTRQATLAQARAALAEARAYVPEAQARQEEAHAVLDEAQINYTAAEKLSQGGFTAQTTLLARAAAVRSAEAAIASAEAGVEAAQAGIEAAQSAVAAAEREITQLTITAPFAGLLESDAAELGSLMQPGSPCAQVIQLDPIKVVGYVPETEVARVTLSAPAQAVLATGEEIRGAVSFLSRSADQTTRTFEVEITVPNPDLSIRDGQTASIAIAAEGATAHKLPQSALTLNNEGRLGVRVVEPDNLVGFRPVEVLRDEADGVWVGGLGERADVIVVGQDFVTAGVAVIPSYREVSQ</sequence>
<dbReference type="SUPFAM" id="SSF111369">
    <property type="entry name" value="HlyD-like secretion proteins"/>
    <property type="match status" value="1"/>
</dbReference>
<accession>A0ABT7F7B5</accession>
<dbReference type="Proteomes" id="UP001243757">
    <property type="component" value="Unassembled WGS sequence"/>
</dbReference>
<evidence type="ECO:0000313" key="4">
    <source>
        <dbReference type="EMBL" id="MDK3020516.1"/>
    </source>
</evidence>
<protein>
    <submittedName>
        <fullName evidence="4">Efflux RND transporter periplasmic adaptor subunit</fullName>
    </submittedName>
</protein>
<dbReference type="Gene3D" id="2.40.50.100">
    <property type="match status" value="1"/>
</dbReference>
<dbReference type="Gene3D" id="2.40.30.170">
    <property type="match status" value="1"/>
</dbReference>
<dbReference type="Gene3D" id="1.10.287.470">
    <property type="entry name" value="Helix hairpin bin"/>
    <property type="match status" value="1"/>
</dbReference>
<evidence type="ECO:0000256" key="1">
    <source>
        <dbReference type="ARBA" id="ARBA00009477"/>
    </source>
</evidence>
<reference evidence="4 5" key="1">
    <citation type="submission" date="2023-05" db="EMBL/GenBank/DDBJ databases">
        <title>Pseudodonghicola sp. nov.</title>
        <authorList>
            <person name="Huang J."/>
        </authorList>
    </citation>
    <scope>NUCLEOTIDE SEQUENCE [LARGE SCALE GENOMIC DNA]</scope>
    <source>
        <strain evidence="4 5">IC7</strain>
    </source>
</reference>
<dbReference type="Pfam" id="PF25954">
    <property type="entry name" value="Beta-barrel_RND_2"/>
    <property type="match status" value="1"/>
</dbReference>
<dbReference type="RefSeq" id="WP_284483168.1">
    <property type="nucleotide sequence ID" value="NZ_JASNJD010000026.1"/>
</dbReference>
<dbReference type="PANTHER" id="PTHR30469">
    <property type="entry name" value="MULTIDRUG RESISTANCE PROTEIN MDTA"/>
    <property type="match status" value="1"/>
</dbReference>
<evidence type="ECO:0000256" key="2">
    <source>
        <dbReference type="SAM" id="Coils"/>
    </source>
</evidence>
<comment type="caution">
    <text evidence="4">The sequence shown here is derived from an EMBL/GenBank/DDBJ whole genome shotgun (WGS) entry which is preliminary data.</text>
</comment>
<keyword evidence="5" id="KW-1185">Reference proteome</keyword>
<dbReference type="NCBIfam" id="TIGR01730">
    <property type="entry name" value="RND_mfp"/>
    <property type="match status" value="1"/>
</dbReference>
<dbReference type="Gene3D" id="2.40.420.20">
    <property type="match status" value="1"/>
</dbReference>
<comment type="similarity">
    <text evidence="1">Belongs to the membrane fusion protein (MFP) (TC 8.A.1) family.</text>
</comment>
<organism evidence="4 5">
    <name type="scientific">Pseudodonghicola flavimaris</name>
    <dbReference type="NCBI Taxonomy" id="3050036"/>
    <lineage>
        <taxon>Bacteria</taxon>
        <taxon>Pseudomonadati</taxon>
        <taxon>Pseudomonadota</taxon>
        <taxon>Alphaproteobacteria</taxon>
        <taxon>Rhodobacterales</taxon>
        <taxon>Paracoccaceae</taxon>
        <taxon>Pseudodonghicola</taxon>
    </lineage>
</organism>
<evidence type="ECO:0000313" key="5">
    <source>
        <dbReference type="Proteomes" id="UP001243757"/>
    </source>
</evidence>
<keyword evidence="2" id="KW-0175">Coiled coil</keyword>
<feature type="coiled-coil region" evidence="2">
    <location>
        <begin position="204"/>
        <end position="231"/>
    </location>
</feature>
<proteinExistence type="inferred from homology"/>
<evidence type="ECO:0000259" key="3">
    <source>
        <dbReference type="Pfam" id="PF25954"/>
    </source>
</evidence>
<gene>
    <name evidence="4" type="ORF">QO033_22800</name>
</gene>
<name>A0ABT7F7B5_9RHOB</name>
<dbReference type="InterPro" id="IPR006143">
    <property type="entry name" value="RND_pump_MFP"/>
</dbReference>
<dbReference type="InterPro" id="IPR058792">
    <property type="entry name" value="Beta-barrel_RND_2"/>
</dbReference>
<dbReference type="PANTHER" id="PTHR30469:SF29">
    <property type="entry name" value="BLR2860 PROTEIN"/>
    <property type="match status" value="1"/>
</dbReference>
<feature type="domain" description="CusB-like beta-barrel" evidence="3">
    <location>
        <begin position="269"/>
        <end position="338"/>
    </location>
</feature>